<dbReference type="InterPro" id="IPR000873">
    <property type="entry name" value="AMP-dep_synth/lig_dom"/>
</dbReference>
<protein>
    <submittedName>
        <fullName evidence="4">O-succinylbenzoic acid--CoA ligase</fullName>
    </submittedName>
</protein>
<comment type="caution">
    <text evidence="4">The sequence shown here is derived from an EMBL/GenBank/DDBJ whole genome shotgun (WGS) entry which is preliminary data.</text>
</comment>
<evidence type="ECO:0000256" key="2">
    <source>
        <dbReference type="ARBA" id="ARBA00022598"/>
    </source>
</evidence>
<dbReference type="RefSeq" id="WP_348739049.1">
    <property type="nucleotide sequence ID" value="NZ_CAXJRC010000033.1"/>
</dbReference>
<evidence type="ECO:0000259" key="3">
    <source>
        <dbReference type="Pfam" id="PF00501"/>
    </source>
</evidence>
<gene>
    <name evidence="4" type="ORF">T190115A13A_30283</name>
</gene>
<dbReference type="Gene3D" id="3.40.50.12780">
    <property type="entry name" value="N-terminal domain of ligase-like"/>
    <property type="match status" value="1"/>
</dbReference>
<evidence type="ECO:0000313" key="5">
    <source>
        <dbReference type="Proteomes" id="UP001497602"/>
    </source>
</evidence>
<dbReference type="Gene3D" id="3.30.300.30">
    <property type="match status" value="1"/>
</dbReference>
<keyword evidence="5" id="KW-1185">Reference proteome</keyword>
<dbReference type="SUPFAM" id="SSF56801">
    <property type="entry name" value="Acetyl-CoA synthetase-like"/>
    <property type="match status" value="1"/>
</dbReference>
<proteinExistence type="inferred from homology"/>
<dbReference type="Pfam" id="PF00501">
    <property type="entry name" value="AMP-binding"/>
    <property type="match status" value="1"/>
</dbReference>
<dbReference type="PANTHER" id="PTHR43201:SF5">
    <property type="entry name" value="MEDIUM-CHAIN ACYL-COA LIGASE ACSF2, MITOCHONDRIAL"/>
    <property type="match status" value="1"/>
</dbReference>
<sequence>MKFIHASFKLNGKSFESIEDLLMFSKKLSEEVVSFLKAWYDVNDFVIVQTSGSTGKPQSIKLKKEYMVNSAKATGAFFELPEKTSALLCMSVNYIAGKMMLVRALTLGWHIDIKRAEANPLKNVEKKYDFCAMVPMQLAASLKELGKIEKLIVGGGVVSNDLYKQIQDKSTKIYATYGMTETITHIAVKKLNHFSLNKEVSYYQVLPNVNIALDKRNCLVINAPKVAKEKIVTNDVVVLKSETSFEWLGRYDNVINSGGVKLHPEKIEEKLALIIPSRFFVAGIKDEKLGEKLVLIVEKEMTEREKFMLEKEIEEANNFHKYEKPKQIFSVSKFVETETKKIQRNLTLKLLNL</sequence>
<comment type="similarity">
    <text evidence="1">Belongs to the ATP-dependent AMP-binding enzyme family.</text>
</comment>
<evidence type="ECO:0000313" key="4">
    <source>
        <dbReference type="EMBL" id="CAL2107437.1"/>
    </source>
</evidence>
<keyword evidence="2 4" id="KW-0436">Ligase</keyword>
<dbReference type="GO" id="GO:0016874">
    <property type="term" value="F:ligase activity"/>
    <property type="evidence" value="ECO:0007669"/>
    <property type="project" value="UniProtKB-KW"/>
</dbReference>
<feature type="domain" description="AMP-dependent synthetase/ligase" evidence="3">
    <location>
        <begin position="46"/>
        <end position="212"/>
    </location>
</feature>
<dbReference type="PANTHER" id="PTHR43201">
    <property type="entry name" value="ACYL-COA SYNTHETASE"/>
    <property type="match status" value="1"/>
</dbReference>
<dbReference type="EMBL" id="CAXJRC010000033">
    <property type="protein sequence ID" value="CAL2107437.1"/>
    <property type="molecule type" value="Genomic_DNA"/>
</dbReference>
<organism evidence="4 5">
    <name type="scientific">Tenacibaculum vairaonense</name>
    <dbReference type="NCBI Taxonomy" id="3137860"/>
    <lineage>
        <taxon>Bacteria</taxon>
        <taxon>Pseudomonadati</taxon>
        <taxon>Bacteroidota</taxon>
        <taxon>Flavobacteriia</taxon>
        <taxon>Flavobacteriales</taxon>
        <taxon>Flavobacteriaceae</taxon>
        <taxon>Tenacibaculum</taxon>
    </lineage>
</organism>
<dbReference type="InterPro" id="IPR042099">
    <property type="entry name" value="ANL_N_sf"/>
</dbReference>
<name>A0ABP1FAM9_9FLAO</name>
<reference evidence="4 5" key="1">
    <citation type="submission" date="2024-05" db="EMBL/GenBank/DDBJ databases">
        <authorList>
            <person name="Duchaud E."/>
        </authorList>
    </citation>
    <scope>NUCLEOTIDE SEQUENCE [LARGE SCALE GENOMIC DNA]</scope>
    <source>
        <strain evidence="4">Ena-SAMPLE-TAB-13-05-2024-13:56:06:370-140305</strain>
    </source>
</reference>
<accession>A0ABP1FAM9</accession>
<dbReference type="InterPro" id="IPR045851">
    <property type="entry name" value="AMP-bd_C_sf"/>
</dbReference>
<evidence type="ECO:0000256" key="1">
    <source>
        <dbReference type="ARBA" id="ARBA00006432"/>
    </source>
</evidence>
<dbReference type="Proteomes" id="UP001497602">
    <property type="component" value="Unassembled WGS sequence"/>
</dbReference>